<dbReference type="RefSeq" id="WP_163694247.1">
    <property type="nucleotide sequence ID" value="NZ_FXTW01000019.1"/>
</dbReference>
<protein>
    <submittedName>
        <fullName evidence="2">Uncharacterized protein</fullName>
    </submittedName>
</protein>
<keyword evidence="1" id="KW-0472">Membrane</keyword>
<feature type="transmembrane region" description="Helical" evidence="1">
    <location>
        <begin position="12"/>
        <end position="36"/>
    </location>
</feature>
<keyword evidence="1" id="KW-0812">Transmembrane</keyword>
<proteinExistence type="predicted"/>
<organism evidence="2 3">
    <name type="scientific">Muriicola jejuensis</name>
    <dbReference type="NCBI Taxonomy" id="504488"/>
    <lineage>
        <taxon>Bacteria</taxon>
        <taxon>Pseudomonadati</taxon>
        <taxon>Bacteroidota</taxon>
        <taxon>Flavobacteriia</taxon>
        <taxon>Flavobacteriales</taxon>
        <taxon>Flavobacteriaceae</taxon>
        <taxon>Muriicola</taxon>
    </lineage>
</organism>
<sequence>MRNIFKSITKLYWIGILKVYPVLLIIALIIFGPRLYQLFIVDNSYCVGSEERYLYNFENEIKRQKISALFVDKGVTSIALGEGRYSSALHTCSKFSNDEYNLPIDSLRVGDIIVKDSNSNVFTAIKKDKHYVFEIEKR</sequence>
<evidence type="ECO:0000313" key="3">
    <source>
        <dbReference type="Proteomes" id="UP000468443"/>
    </source>
</evidence>
<reference evidence="2 3" key="1">
    <citation type="submission" date="2020-01" db="EMBL/GenBank/DDBJ databases">
        <title>Muriicola jejuensis KCTC 22299.</title>
        <authorList>
            <person name="Wang G."/>
        </authorList>
    </citation>
    <scope>NUCLEOTIDE SEQUENCE [LARGE SCALE GENOMIC DNA]</scope>
    <source>
        <strain evidence="2 3">KCTC 22299</strain>
    </source>
</reference>
<comment type="caution">
    <text evidence="2">The sequence shown here is derived from an EMBL/GenBank/DDBJ whole genome shotgun (WGS) entry which is preliminary data.</text>
</comment>
<accession>A0A6P0UGN3</accession>
<dbReference type="EMBL" id="JAABOP010000014">
    <property type="protein sequence ID" value="NER11792.1"/>
    <property type="molecule type" value="Genomic_DNA"/>
</dbReference>
<name>A0A6P0UGN3_9FLAO</name>
<dbReference type="Proteomes" id="UP000468443">
    <property type="component" value="Unassembled WGS sequence"/>
</dbReference>
<evidence type="ECO:0000256" key="1">
    <source>
        <dbReference type="SAM" id="Phobius"/>
    </source>
</evidence>
<keyword evidence="1" id="KW-1133">Transmembrane helix</keyword>
<keyword evidence="3" id="KW-1185">Reference proteome</keyword>
<dbReference type="AlphaFoldDB" id="A0A6P0UGN3"/>
<evidence type="ECO:0000313" key="2">
    <source>
        <dbReference type="EMBL" id="NER11792.1"/>
    </source>
</evidence>
<gene>
    <name evidence="2" type="ORF">GWK09_14795</name>
</gene>